<proteinExistence type="predicted"/>
<feature type="region of interest" description="Disordered" evidence="1">
    <location>
        <begin position="93"/>
        <end position="122"/>
    </location>
</feature>
<evidence type="ECO:0000313" key="3">
    <source>
        <dbReference type="EMBL" id="CAD7229523.1"/>
    </source>
</evidence>
<feature type="chain" id="PRO_5043725307" evidence="2">
    <location>
        <begin position="19"/>
        <end position="122"/>
    </location>
</feature>
<dbReference type="Gene3D" id="2.60.40.10">
    <property type="entry name" value="Immunoglobulins"/>
    <property type="match status" value="1"/>
</dbReference>
<gene>
    <name evidence="3" type="ORF">CTOB1V02_LOCUS7392</name>
</gene>
<accession>A0A7R8ZS05</accession>
<reference evidence="3" key="1">
    <citation type="submission" date="2020-11" db="EMBL/GenBank/DDBJ databases">
        <authorList>
            <person name="Tran Van P."/>
        </authorList>
    </citation>
    <scope>NUCLEOTIDE SEQUENCE</scope>
</reference>
<keyword evidence="2" id="KW-0732">Signal</keyword>
<sequence length="122" mass="13726">MDILPLLLLGFLAAMTASEVSPEAITAPLMSRRGENGSRIEFQTEGTARIPCPIRETGHEVMMWLRRGEDDSLLTVGLNPYIKDQRFTAIRREPRDISDEKPGIHSRQGNPFTSTEFSVLLR</sequence>
<dbReference type="OrthoDB" id="6354602at2759"/>
<protein>
    <submittedName>
        <fullName evidence="3">Uncharacterized protein</fullName>
    </submittedName>
</protein>
<dbReference type="EMBL" id="OB662116">
    <property type="protein sequence ID" value="CAD7229523.1"/>
    <property type="molecule type" value="Genomic_DNA"/>
</dbReference>
<dbReference type="InterPro" id="IPR013783">
    <property type="entry name" value="Ig-like_fold"/>
</dbReference>
<name>A0A7R8ZS05_9CRUS</name>
<feature type="signal peptide" evidence="2">
    <location>
        <begin position="1"/>
        <end position="18"/>
    </location>
</feature>
<feature type="compositionally biased region" description="Polar residues" evidence="1">
    <location>
        <begin position="107"/>
        <end position="122"/>
    </location>
</feature>
<feature type="compositionally biased region" description="Basic and acidic residues" evidence="1">
    <location>
        <begin position="93"/>
        <end position="103"/>
    </location>
</feature>
<evidence type="ECO:0000256" key="2">
    <source>
        <dbReference type="SAM" id="SignalP"/>
    </source>
</evidence>
<evidence type="ECO:0000256" key="1">
    <source>
        <dbReference type="SAM" id="MobiDB-lite"/>
    </source>
</evidence>
<dbReference type="AlphaFoldDB" id="A0A7R8ZS05"/>
<organism evidence="3">
    <name type="scientific">Cyprideis torosa</name>
    <dbReference type="NCBI Taxonomy" id="163714"/>
    <lineage>
        <taxon>Eukaryota</taxon>
        <taxon>Metazoa</taxon>
        <taxon>Ecdysozoa</taxon>
        <taxon>Arthropoda</taxon>
        <taxon>Crustacea</taxon>
        <taxon>Oligostraca</taxon>
        <taxon>Ostracoda</taxon>
        <taxon>Podocopa</taxon>
        <taxon>Podocopida</taxon>
        <taxon>Cytherocopina</taxon>
        <taxon>Cytheroidea</taxon>
        <taxon>Cytherideidae</taxon>
        <taxon>Cyprideis</taxon>
    </lineage>
</organism>